<gene>
    <name evidence="3" type="ORF">ACM46_08420</name>
</gene>
<organism evidence="3 4">
    <name type="scientific">Chryseobacterium angstadtii</name>
    <dbReference type="NCBI Taxonomy" id="558151"/>
    <lineage>
        <taxon>Bacteria</taxon>
        <taxon>Pseudomonadati</taxon>
        <taxon>Bacteroidota</taxon>
        <taxon>Flavobacteriia</taxon>
        <taxon>Flavobacteriales</taxon>
        <taxon>Weeksellaceae</taxon>
        <taxon>Chryseobacterium group</taxon>
        <taxon>Chryseobacterium</taxon>
    </lineage>
</organism>
<dbReference type="RefSeq" id="WP_048506214.1">
    <property type="nucleotide sequence ID" value="NZ_LFND01000003.1"/>
</dbReference>
<dbReference type="Proteomes" id="UP000036261">
    <property type="component" value="Unassembled WGS sequence"/>
</dbReference>
<evidence type="ECO:0000256" key="1">
    <source>
        <dbReference type="SAM" id="SignalP"/>
    </source>
</evidence>
<comment type="caution">
    <text evidence="3">The sequence shown here is derived from an EMBL/GenBank/DDBJ whole genome shotgun (WGS) entry which is preliminary data.</text>
</comment>
<evidence type="ECO:0000313" key="4">
    <source>
        <dbReference type="Proteomes" id="UP000036261"/>
    </source>
</evidence>
<evidence type="ECO:0000259" key="2">
    <source>
        <dbReference type="Pfam" id="PF20033"/>
    </source>
</evidence>
<accession>A0A0J7IE87</accession>
<name>A0A0J7IE87_9FLAO</name>
<protein>
    <recommendedName>
        <fullName evidence="2">DUF6438 domain-containing protein</fullName>
    </recommendedName>
</protein>
<keyword evidence="1" id="KW-0732">Signal</keyword>
<dbReference type="Pfam" id="PF20033">
    <property type="entry name" value="DUF6438"/>
    <property type="match status" value="1"/>
</dbReference>
<dbReference type="InterPro" id="IPR045497">
    <property type="entry name" value="DUF6438"/>
</dbReference>
<keyword evidence="4" id="KW-1185">Reference proteome</keyword>
<evidence type="ECO:0000313" key="3">
    <source>
        <dbReference type="EMBL" id="KMQ64309.1"/>
    </source>
</evidence>
<feature type="signal peptide" evidence="1">
    <location>
        <begin position="1"/>
        <end position="20"/>
    </location>
</feature>
<dbReference type="EMBL" id="LFND01000003">
    <property type="protein sequence ID" value="KMQ64309.1"/>
    <property type="molecule type" value="Genomic_DNA"/>
</dbReference>
<feature type="domain" description="DUF6438" evidence="2">
    <location>
        <begin position="27"/>
        <end position="152"/>
    </location>
</feature>
<reference evidence="3 4" key="1">
    <citation type="journal article" date="2013" name="Int. J. Syst. Evol. Microbiol.">
        <title>Chryseobacterium angstadtii sp. nov., isolated from a newt tank.</title>
        <authorList>
            <person name="Kirk K.E."/>
            <person name="Hoffman J.A."/>
            <person name="Smith K.A."/>
            <person name="Strahan B.L."/>
            <person name="Failor K.C."/>
            <person name="Krebs J.E."/>
            <person name="Gale A.N."/>
            <person name="Do T.D."/>
            <person name="Sontag T.C."/>
            <person name="Batties A.M."/>
            <person name="Mistiszyn K."/>
            <person name="Newman J.D."/>
        </authorList>
    </citation>
    <scope>NUCLEOTIDE SEQUENCE [LARGE SCALE GENOMIC DNA]</scope>
    <source>
        <strain evidence="3 4">KM</strain>
    </source>
</reference>
<sequence length="162" mass="18554">MKYILSLGAFIFLFSCTTSTINSKYTQIEYEAGACFGSCPIFKLTVNPDRTAVLEAEHFNFSKDFSKGEFSKPREGTFKTVLKETDYNKLASLLNDLDIKNLKDHYGTRNITDLPTSYLRINFADGTSKNIEDYGKQGSEKLKETYLFIEGLRHNQKWTKVK</sequence>
<dbReference type="OrthoDB" id="7172369at2"/>
<dbReference type="STRING" id="558151.ACM46_08420"/>
<feature type="chain" id="PRO_5005288258" description="DUF6438 domain-containing protein" evidence="1">
    <location>
        <begin position="21"/>
        <end position="162"/>
    </location>
</feature>
<dbReference type="AlphaFoldDB" id="A0A0J7IE87"/>
<dbReference type="PROSITE" id="PS51257">
    <property type="entry name" value="PROKAR_LIPOPROTEIN"/>
    <property type="match status" value="1"/>
</dbReference>
<proteinExistence type="predicted"/>
<dbReference type="PATRIC" id="fig|558151.6.peg.1766"/>